<evidence type="ECO:0000313" key="3">
    <source>
        <dbReference type="Proteomes" id="UP000057158"/>
    </source>
</evidence>
<gene>
    <name evidence="2" type="ORF">DSOUD_0838</name>
</gene>
<dbReference type="OrthoDB" id="8564384at2"/>
<organism evidence="2 3">
    <name type="scientific">Desulfuromonas soudanensis</name>
    <dbReference type="NCBI Taxonomy" id="1603606"/>
    <lineage>
        <taxon>Bacteria</taxon>
        <taxon>Pseudomonadati</taxon>
        <taxon>Thermodesulfobacteriota</taxon>
        <taxon>Desulfuromonadia</taxon>
        <taxon>Desulfuromonadales</taxon>
        <taxon>Desulfuromonadaceae</taxon>
        <taxon>Desulfuromonas</taxon>
    </lineage>
</organism>
<dbReference type="KEGG" id="des:DSOUD_0838"/>
<dbReference type="PATRIC" id="fig|1603606.3.peg.920"/>
<accession>A0A0M4DFS9</accession>
<dbReference type="RefSeq" id="WP_053549816.1">
    <property type="nucleotide sequence ID" value="NZ_CP010802.1"/>
</dbReference>
<sequence length="352" mass="39702">MSDINQEILDWLVNTPPSDGNFKQCLKEANSATVQAAIEFVKEQPANKVKLRALASRLEQCLDGLVEVNNRQSRGLAMDMGTLQAERDAKQAEQAEQTDRERLIAEYHQAIGQIKTANMFAEFANISSLLWIKQMQETKAYKEIGTWENFCKSIGFSRQHIEDQLKNLSALGEKFLQTVCGLGVGYRDLRKLRQLAHDGVVTIDAEAVTVGEERIPMDGDHADELQAAIEKIIESKTQLTQRVEKLEKDVASVVKEETRGLKVERDALVKEIKRLKAFDPEDKDHTWCAQQLKEIHDAVAHLAAMCGRVIIDERALDDPVVLGQVEGFISGAEVLINHLRRQWEENVNLYEA</sequence>
<keyword evidence="3" id="KW-1185">Reference proteome</keyword>
<name>A0A0M4DFS9_9BACT</name>
<dbReference type="EMBL" id="CP010802">
    <property type="protein sequence ID" value="ALC15625.1"/>
    <property type="molecule type" value="Genomic_DNA"/>
</dbReference>
<dbReference type="STRING" id="1603606.DSOUD_0838"/>
<feature type="coiled-coil region" evidence="1">
    <location>
        <begin position="222"/>
        <end position="256"/>
    </location>
</feature>
<reference evidence="2 3" key="1">
    <citation type="submission" date="2015-07" db="EMBL/GenBank/DDBJ databases">
        <title>Isolation and Genomic Characterization of a Novel Halophilic Metal-Reducing Deltaproteobacterium from the Deep Subsurface.</title>
        <authorList>
            <person name="Badalamenti J.P."/>
            <person name="Summers Z.M."/>
            <person name="Gralnick J.A."/>
            <person name="Bond D.R."/>
        </authorList>
    </citation>
    <scope>NUCLEOTIDE SEQUENCE [LARGE SCALE GENOMIC DNA]</scope>
    <source>
        <strain evidence="2 3">WTL</strain>
    </source>
</reference>
<protein>
    <submittedName>
        <fullName evidence="2">Uncharacterized protein</fullName>
    </submittedName>
</protein>
<dbReference type="AlphaFoldDB" id="A0A0M4DFS9"/>
<proteinExistence type="predicted"/>
<dbReference type="Proteomes" id="UP000057158">
    <property type="component" value="Chromosome"/>
</dbReference>
<evidence type="ECO:0000313" key="2">
    <source>
        <dbReference type="EMBL" id="ALC15625.1"/>
    </source>
</evidence>
<keyword evidence="1" id="KW-0175">Coiled coil</keyword>
<evidence type="ECO:0000256" key="1">
    <source>
        <dbReference type="SAM" id="Coils"/>
    </source>
</evidence>